<feature type="domain" description="GGDEF" evidence="4">
    <location>
        <begin position="535"/>
        <end position="669"/>
    </location>
</feature>
<dbReference type="Proteomes" id="UP000199053">
    <property type="component" value="Unassembled WGS sequence"/>
</dbReference>
<dbReference type="OrthoDB" id="7323245at2"/>
<dbReference type="SUPFAM" id="SSF55781">
    <property type="entry name" value="GAF domain-like"/>
    <property type="match status" value="1"/>
</dbReference>
<comment type="catalytic activity">
    <reaction evidence="2">
        <text>2 GTP = 3',3'-c-di-GMP + 2 diphosphate</text>
        <dbReference type="Rhea" id="RHEA:24898"/>
        <dbReference type="ChEBI" id="CHEBI:33019"/>
        <dbReference type="ChEBI" id="CHEBI:37565"/>
        <dbReference type="ChEBI" id="CHEBI:58805"/>
        <dbReference type="EC" id="2.7.7.65"/>
    </reaction>
</comment>
<evidence type="ECO:0000313" key="6">
    <source>
        <dbReference type="Proteomes" id="UP000199053"/>
    </source>
</evidence>
<keyword evidence="3" id="KW-1133">Transmembrane helix</keyword>
<protein>
    <recommendedName>
        <fullName evidence="1">diguanylate cyclase</fullName>
        <ecNumber evidence="1">2.7.7.65</ecNumber>
    </recommendedName>
</protein>
<dbReference type="FunFam" id="3.30.70.270:FF:000001">
    <property type="entry name" value="Diguanylate cyclase domain protein"/>
    <property type="match status" value="1"/>
</dbReference>
<evidence type="ECO:0000256" key="3">
    <source>
        <dbReference type="SAM" id="Phobius"/>
    </source>
</evidence>
<dbReference type="Pfam" id="PF00990">
    <property type="entry name" value="GGDEF"/>
    <property type="match status" value="1"/>
</dbReference>
<dbReference type="Gene3D" id="3.30.450.40">
    <property type="match status" value="1"/>
</dbReference>
<dbReference type="InterPro" id="IPR043128">
    <property type="entry name" value="Rev_trsase/Diguanyl_cyclase"/>
</dbReference>
<keyword evidence="6" id="KW-1185">Reference proteome</keyword>
<dbReference type="SUPFAM" id="SSF55073">
    <property type="entry name" value="Nucleotide cyclase"/>
    <property type="match status" value="1"/>
</dbReference>
<dbReference type="GO" id="GO:0052621">
    <property type="term" value="F:diguanylate cyclase activity"/>
    <property type="evidence" value="ECO:0007669"/>
    <property type="project" value="UniProtKB-EC"/>
</dbReference>
<dbReference type="InterPro" id="IPR003018">
    <property type="entry name" value="GAF"/>
</dbReference>
<dbReference type="InterPro" id="IPR050469">
    <property type="entry name" value="Diguanylate_Cyclase"/>
</dbReference>
<keyword evidence="3" id="KW-0812">Transmembrane</keyword>
<dbReference type="PANTHER" id="PTHR45138">
    <property type="entry name" value="REGULATORY COMPONENTS OF SENSORY TRANSDUCTION SYSTEM"/>
    <property type="match status" value="1"/>
</dbReference>
<dbReference type="STRING" id="246191.SAMN05660337_1682"/>
<dbReference type="AlphaFoldDB" id="A0A1G9FS99"/>
<evidence type="ECO:0000256" key="1">
    <source>
        <dbReference type="ARBA" id="ARBA00012528"/>
    </source>
</evidence>
<feature type="transmembrane region" description="Helical" evidence="3">
    <location>
        <begin position="264"/>
        <end position="286"/>
    </location>
</feature>
<dbReference type="InterPro" id="IPR029016">
    <property type="entry name" value="GAF-like_dom_sf"/>
</dbReference>
<evidence type="ECO:0000259" key="4">
    <source>
        <dbReference type="PROSITE" id="PS50887"/>
    </source>
</evidence>
<dbReference type="PROSITE" id="PS50887">
    <property type="entry name" value="GGDEF"/>
    <property type="match status" value="1"/>
</dbReference>
<name>A0A1G9FS99_9BACT</name>
<accession>A0A1G9FS99</accession>
<evidence type="ECO:0000313" key="5">
    <source>
        <dbReference type="EMBL" id="SDK91289.1"/>
    </source>
</evidence>
<reference evidence="6" key="1">
    <citation type="submission" date="2016-10" db="EMBL/GenBank/DDBJ databases">
        <authorList>
            <person name="Varghese N."/>
            <person name="Submissions S."/>
        </authorList>
    </citation>
    <scope>NUCLEOTIDE SEQUENCE [LARGE SCALE GENOMIC DNA]</scope>
    <source>
        <strain evidence="6">DSM 16995</strain>
    </source>
</reference>
<dbReference type="EC" id="2.7.7.65" evidence="1"/>
<gene>
    <name evidence="5" type="ORF">SAMN05660337_1682</name>
</gene>
<dbReference type="InterPro" id="IPR000160">
    <property type="entry name" value="GGDEF_dom"/>
</dbReference>
<dbReference type="NCBIfam" id="TIGR00254">
    <property type="entry name" value="GGDEF"/>
    <property type="match status" value="1"/>
</dbReference>
<proteinExistence type="predicted"/>
<dbReference type="EMBL" id="FNGA01000002">
    <property type="protein sequence ID" value="SDK91289.1"/>
    <property type="molecule type" value="Genomic_DNA"/>
</dbReference>
<organism evidence="5 6">
    <name type="scientific">Maridesulfovibrio ferrireducens</name>
    <dbReference type="NCBI Taxonomy" id="246191"/>
    <lineage>
        <taxon>Bacteria</taxon>
        <taxon>Pseudomonadati</taxon>
        <taxon>Thermodesulfobacteriota</taxon>
        <taxon>Desulfovibrionia</taxon>
        <taxon>Desulfovibrionales</taxon>
        <taxon>Desulfovibrionaceae</taxon>
        <taxon>Maridesulfovibrio</taxon>
    </lineage>
</organism>
<dbReference type="Gene3D" id="3.30.70.270">
    <property type="match status" value="1"/>
</dbReference>
<dbReference type="CDD" id="cd01949">
    <property type="entry name" value="GGDEF"/>
    <property type="match status" value="1"/>
</dbReference>
<sequence length="671" mass="76911">MKNINKNIVLVVFASIMAVALLGALFLAVYLNASYAKAQFYSSQISNAAVRCQAYQDAFVHTKKIDHVQGFLRSYDDLVHNLELLSGESDVLTKSEIESAENKIREYRDLFVAYKEKYIVIGLTDESGERGALYRDTVFAEETLGSLKEYYLLSMLLSCRRNENKFIIHKDMMFVDKFNENYDILKESVQRSGLDLQIKGEILAQIKQYKSDFSILVEHMKEVGLNNSEGVSGDLKNALLAINNQVLDIQNTVLNRLGKTTRTIYLVLCISSVLILMVLFLGVRLIRFNLRLVSEIHKRKVVEGELAEVNTNLERTVQNRTMKIASQVKDQEKINKEISTLNEFSDYLQRCSSSDEALLIIRDYANRLFPTDVGALYLLSEDKKSLILKTNWGGRQGLFKETFRPDECWGIRMAKFHYVNREEHGLHCDHFIGAVETCYLCVPMRNQEELIGLMLVVCNQGECLADDKMKDCTVKQRQRLVVTIAEHFSLALSNIQLRENLREQSVRDSLTGLHNRRYMLETLDREVSRVVRHNEHLAVVMIDIDFFKRFNDTYGHEAGDEVLKRVAEILLSHVRDEDILCRMGGEEFLVVMSRVSRDVVVKRAESIRQAFESVEMHFGSSLHEKITVSIGISFFPDDDSDINVVINLADKALYEAKKTGRNKTVLFSFPH</sequence>
<dbReference type="SMART" id="SM00267">
    <property type="entry name" value="GGDEF"/>
    <property type="match status" value="1"/>
</dbReference>
<evidence type="ECO:0000256" key="2">
    <source>
        <dbReference type="ARBA" id="ARBA00034247"/>
    </source>
</evidence>
<dbReference type="InterPro" id="IPR029787">
    <property type="entry name" value="Nucleotide_cyclase"/>
</dbReference>
<dbReference type="RefSeq" id="WP_092160040.1">
    <property type="nucleotide sequence ID" value="NZ_FNGA01000002.1"/>
</dbReference>
<dbReference type="SMART" id="SM00065">
    <property type="entry name" value="GAF"/>
    <property type="match status" value="1"/>
</dbReference>
<keyword evidence="3" id="KW-0472">Membrane</keyword>
<dbReference type="PANTHER" id="PTHR45138:SF9">
    <property type="entry name" value="DIGUANYLATE CYCLASE DGCM-RELATED"/>
    <property type="match status" value="1"/>
</dbReference>